<protein>
    <recommendedName>
        <fullName evidence="5">BPTI/Kunitz inhibitor domain-containing protein</fullName>
    </recommendedName>
</protein>
<evidence type="ECO:0000256" key="2">
    <source>
        <dbReference type="ARBA" id="ARBA00022525"/>
    </source>
</evidence>
<reference evidence="6" key="5">
    <citation type="submission" date="2025-09" db="UniProtKB">
        <authorList>
            <consortium name="Ensembl"/>
        </authorList>
    </citation>
    <scope>IDENTIFICATION</scope>
</reference>
<dbReference type="PROSITE" id="PS50279">
    <property type="entry name" value="BPTI_KUNITZ_2"/>
    <property type="match status" value="2"/>
</dbReference>
<dbReference type="FunFam" id="4.10.410.10:FF:000020">
    <property type="entry name" value="Collagen, type VI, alpha 3"/>
    <property type="match status" value="1"/>
</dbReference>
<dbReference type="GO" id="GO:0005615">
    <property type="term" value="C:extracellular space"/>
    <property type="evidence" value="ECO:0007669"/>
    <property type="project" value="TreeGrafter"/>
</dbReference>
<reference evidence="6" key="4">
    <citation type="submission" date="2025-08" db="UniProtKB">
        <authorList>
            <consortium name="Ensembl"/>
        </authorList>
    </citation>
    <scope>IDENTIFICATION</scope>
</reference>
<organism evidence="6 7">
    <name type="scientific">Electrophorus electricus</name>
    <name type="common">Electric eel</name>
    <name type="synonym">Gymnotus electricus</name>
    <dbReference type="NCBI Taxonomy" id="8005"/>
    <lineage>
        <taxon>Eukaryota</taxon>
        <taxon>Metazoa</taxon>
        <taxon>Chordata</taxon>
        <taxon>Craniata</taxon>
        <taxon>Vertebrata</taxon>
        <taxon>Euteleostomi</taxon>
        <taxon>Actinopterygii</taxon>
        <taxon>Neopterygii</taxon>
        <taxon>Teleostei</taxon>
        <taxon>Ostariophysi</taxon>
        <taxon>Gymnotiformes</taxon>
        <taxon>Gymnotoidei</taxon>
        <taxon>Gymnotidae</taxon>
        <taxon>Electrophorus</taxon>
    </lineage>
</organism>
<dbReference type="AlphaFoldDB" id="A0A4W4FSK1"/>
<evidence type="ECO:0000256" key="4">
    <source>
        <dbReference type="ARBA" id="ARBA00023157"/>
    </source>
</evidence>
<dbReference type="InterPro" id="IPR002223">
    <property type="entry name" value="Kunitz_BPTI"/>
</dbReference>
<dbReference type="CDD" id="cd22593">
    <property type="entry name" value="Kunitz_conkunitzin"/>
    <property type="match status" value="1"/>
</dbReference>
<dbReference type="Gene3D" id="4.10.410.10">
    <property type="entry name" value="Pancreatic trypsin inhibitor Kunitz domain"/>
    <property type="match status" value="2"/>
</dbReference>
<feature type="domain" description="BPTI/Kunitz inhibitor" evidence="5">
    <location>
        <begin position="130"/>
        <end position="180"/>
    </location>
</feature>
<dbReference type="GO" id="GO:0048019">
    <property type="term" value="F:receptor antagonist activity"/>
    <property type="evidence" value="ECO:0007669"/>
    <property type="project" value="TreeGrafter"/>
</dbReference>
<evidence type="ECO:0000313" key="6">
    <source>
        <dbReference type="Ensembl" id="ENSEEEP00000026965.2"/>
    </source>
</evidence>
<reference evidence="6" key="3">
    <citation type="submission" date="2020-05" db="EMBL/GenBank/DDBJ databases">
        <title>Electrophorus electricus (electric eel) genome, fEleEle1, primary haplotype.</title>
        <authorList>
            <person name="Myers G."/>
            <person name="Meyer A."/>
            <person name="Fedrigo O."/>
            <person name="Formenti G."/>
            <person name="Rhie A."/>
            <person name="Tracey A."/>
            <person name="Sims Y."/>
            <person name="Jarvis E.D."/>
        </authorList>
    </citation>
    <scope>NUCLEOTIDE SEQUENCE [LARGE SCALE GENOMIC DNA]</scope>
</reference>
<reference evidence="7" key="1">
    <citation type="journal article" date="2014" name="Science">
        <title>Nonhuman genetics. Genomic basis for the convergent evolution of electric organs.</title>
        <authorList>
            <person name="Gallant J.R."/>
            <person name="Traeger L.L."/>
            <person name="Volkening J.D."/>
            <person name="Moffett H."/>
            <person name="Chen P.H."/>
            <person name="Novina C.D."/>
            <person name="Phillips G.N.Jr."/>
            <person name="Anand R."/>
            <person name="Wells G.B."/>
            <person name="Pinch M."/>
            <person name="Guth R."/>
            <person name="Unguez G.A."/>
            <person name="Albert J.S."/>
            <person name="Zakon H.H."/>
            <person name="Samanta M.P."/>
            <person name="Sussman M.R."/>
        </authorList>
    </citation>
    <scope>NUCLEOTIDE SEQUENCE [LARGE SCALE GENOMIC DNA]</scope>
</reference>
<dbReference type="OMA" id="SSQCELF"/>
<keyword evidence="2" id="KW-0964">Secreted</keyword>
<dbReference type="PROSITE" id="PS00280">
    <property type="entry name" value="BPTI_KUNITZ_1"/>
    <property type="match status" value="1"/>
</dbReference>
<dbReference type="Proteomes" id="UP000314983">
    <property type="component" value="Chromosome 17"/>
</dbReference>
<dbReference type="GO" id="GO:0007179">
    <property type="term" value="P:transforming growth factor beta receptor signaling pathway"/>
    <property type="evidence" value="ECO:0007669"/>
    <property type="project" value="TreeGrafter"/>
</dbReference>
<dbReference type="GeneTree" id="ENSGT00940000169460"/>
<dbReference type="GO" id="GO:0004867">
    <property type="term" value="F:serine-type endopeptidase inhibitor activity"/>
    <property type="evidence" value="ECO:0007669"/>
    <property type="project" value="InterPro"/>
</dbReference>
<keyword evidence="7" id="KW-1185">Reference proteome</keyword>
<dbReference type="PANTHER" id="PTHR45938">
    <property type="entry name" value="ACP24A4-RELATED"/>
    <property type="match status" value="1"/>
</dbReference>
<accession>A0A4W4FSK1</accession>
<evidence type="ECO:0000259" key="5">
    <source>
        <dbReference type="PROSITE" id="PS50279"/>
    </source>
</evidence>
<evidence type="ECO:0000256" key="3">
    <source>
        <dbReference type="ARBA" id="ARBA00022729"/>
    </source>
</evidence>
<dbReference type="SMART" id="SM00131">
    <property type="entry name" value="KU"/>
    <property type="match status" value="2"/>
</dbReference>
<proteinExistence type="predicted"/>
<dbReference type="PRINTS" id="PR00759">
    <property type="entry name" value="BASICPTASE"/>
</dbReference>
<feature type="domain" description="BPTI/Kunitz inhibitor" evidence="5">
    <location>
        <begin position="68"/>
        <end position="118"/>
    </location>
</feature>
<sequence length="244" mass="27753">MTPKLSFQLLCLGIICTIALALGESFYYYFIVVAHIKTTNDIHKLYLLRSILKMWPITSLHFSADPKCNETVNDGTGHEKIVKFYYNPQLGFCSPFFYTGEGGNANRFDSDHDCMVSCSPKYQEILLLLCTLKMDPGTCFASIVMYYYDTTEKNCRMFLYRGCQGNGNRFESREDCQTRCRGHGSDLCCCYAGPEVRLIPNNHFYSTGNKESHAQNTSCCNVMLNCKTSVCFFLLLVGRQNEQA</sequence>
<dbReference type="GO" id="GO:0050431">
    <property type="term" value="F:transforming growth factor beta binding"/>
    <property type="evidence" value="ECO:0007669"/>
    <property type="project" value="TreeGrafter"/>
</dbReference>
<dbReference type="Ensembl" id="ENSEEET00000027274.2">
    <property type="protein sequence ID" value="ENSEEEP00000026965.2"/>
    <property type="gene ID" value="ENSEEEG00000013016.2"/>
</dbReference>
<dbReference type="InterPro" id="IPR020901">
    <property type="entry name" value="Prtase_inh_Kunz-CS"/>
</dbReference>
<dbReference type="PANTHER" id="PTHR45938:SF11">
    <property type="entry name" value="WAP, KAZAL, IMMUNOGLOBULIN, KUNITZ AND NTR DOMAIN-CONTAINING PROTEIN 2-LIKE"/>
    <property type="match status" value="1"/>
</dbReference>
<evidence type="ECO:0000256" key="1">
    <source>
        <dbReference type="ARBA" id="ARBA00004613"/>
    </source>
</evidence>
<dbReference type="Pfam" id="PF00014">
    <property type="entry name" value="Kunitz_BPTI"/>
    <property type="match status" value="2"/>
</dbReference>
<comment type="subcellular location">
    <subcellularLocation>
        <location evidence="1">Secreted</location>
    </subcellularLocation>
</comment>
<evidence type="ECO:0000313" key="7">
    <source>
        <dbReference type="Proteomes" id="UP000314983"/>
    </source>
</evidence>
<dbReference type="CDD" id="cd00109">
    <property type="entry name" value="Kunitz-type"/>
    <property type="match status" value="1"/>
</dbReference>
<keyword evidence="4" id="KW-1015">Disulfide bond</keyword>
<keyword evidence="3" id="KW-0732">Signal</keyword>
<reference evidence="7" key="2">
    <citation type="journal article" date="2017" name="Sci. Adv.">
        <title>A tail of two voltages: Proteomic comparison of the three electric organs of the electric eel.</title>
        <authorList>
            <person name="Traeger L.L."/>
            <person name="Sabat G."/>
            <person name="Barrett-Wilt G.A."/>
            <person name="Wells G.B."/>
            <person name="Sussman M.R."/>
        </authorList>
    </citation>
    <scope>NUCLEOTIDE SEQUENCE [LARGE SCALE GENOMIC DNA]</scope>
</reference>
<dbReference type="InterPro" id="IPR036880">
    <property type="entry name" value="Kunitz_BPTI_sf"/>
</dbReference>
<dbReference type="SUPFAM" id="SSF57362">
    <property type="entry name" value="BPTI-like"/>
    <property type="match status" value="2"/>
</dbReference>
<name>A0A4W4FSK1_ELEEL</name>